<keyword evidence="7" id="KW-0067">ATP-binding</keyword>
<protein>
    <recommendedName>
        <fullName evidence="2">histidine kinase</fullName>
        <ecNumber evidence="2">2.7.13.3</ecNumber>
    </recommendedName>
</protein>
<keyword evidence="13" id="KW-0812">Transmembrane</keyword>
<accession>A0A420B7Y6</accession>
<dbReference type="RefSeq" id="WP_120259875.1">
    <property type="nucleotide sequence ID" value="NZ_RAPY01000002.1"/>
</dbReference>
<evidence type="ECO:0000259" key="15">
    <source>
        <dbReference type="PROSITE" id="PS50109"/>
    </source>
</evidence>
<dbReference type="InterPro" id="IPR009057">
    <property type="entry name" value="Homeodomain-like_sf"/>
</dbReference>
<evidence type="ECO:0000256" key="11">
    <source>
        <dbReference type="PROSITE-ProRule" id="PRU00169"/>
    </source>
</evidence>
<evidence type="ECO:0000256" key="12">
    <source>
        <dbReference type="SAM" id="Coils"/>
    </source>
</evidence>
<dbReference type="FunFam" id="3.30.565.10:FF:000037">
    <property type="entry name" value="Hybrid sensor histidine kinase/response regulator"/>
    <property type="match status" value="1"/>
</dbReference>
<dbReference type="SMART" id="SM00448">
    <property type="entry name" value="REC"/>
    <property type="match status" value="1"/>
</dbReference>
<dbReference type="InterPro" id="IPR003661">
    <property type="entry name" value="HisK_dim/P_dom"/>
</dbReference>
<proteinExistence type="predicted"/>
<dbReference type="InterPro" id="IPR036097">
    <property type="entry name" value="HisK_dim/P_sf"/>
</dbReference>
<comment type="catalytic activity">
    <reaction evidence="1">
        <text>ATP + protein L-histidine = ADP + protein N-phospho-L-histidine.</text>
        <dbReference type="EC" id="2.7.13.3"/>
    </reaction>
</comment>
<dbReference type="Gene3D" id="1.10.10.60">
    <property type="entry name" value="Homeodomain-like"/>
    <property type="match status" value="2"/>
</dbReference>
<evidence type="ECO:0000256" key="8">
    <source>
        <dbReference type="ARBA" id="ARBA00023012"/>
    </source>
</evidence>
<name>A0A420B7Y6_SPHD1</name>
<gene>
    <name evidence="17" type="ORF">DFQ12_3120</name>
</gene>
<dbReference type="InterPro" id="IPR011006">
    <property type="entry name" value="CheY-like_superfamily"/>
</dbReference>
<evidence type="ECO:0000256" key="6">
    <source>
        <dbReference type="ARBA" id="ARBA00022777"/>
    </source>
</evidence>
<dbReference type="EC" id="2.7.13.3" evidence="2"/>
<dbReference type="InterPro" id="IPR003594">
    <property type="entry name" value="HATPase_dom"/>
</dbReference>
<dbReference type="Pfam" id="PF13407">
    <property type="entry name" value="Peripla_BP_4"/>
    <property type="match status" value="1"/>
</dbReference>
<dbReference type="SUPFAM" id="SSF55874">
    <property type="entry name" value="ATPase domain of HSP90 chaperone/DNA topoisomerase II/histidine kinase"/>
    <property type="match status" value="1"/>
</dbReference>
<feature type="modified residue" description="4-aspartylphosphate" evidence="11">
    <location>
        <position position="713"/>
    </location>
</feature>
<keyword evidence="9" id="KW-0805">Transcription regulation</keyword>
<dbReference type="InterPro" id="IPR025997">
    <property type="entry name" value="SBP_2_dom"/>
</dbReference>
<dbReference type="CDD" id="cd00075">
    <property type="entry name" value="HATPase"/>
    <property type="match status" value="1"/>
</dbReference>
<dbReference type="Pfam" id="PF00072">
    <property type="entry name" value="Response_reg"/>
    <property type="match status" value="1"/>
</dbReference>
<dbReference type="SUPFAM" id="SSF47384">
    <property type="entry name" value="Homodimeric domain of signal transducing histidine kinase"/>
    <property type="match status" value="1"/>
</dbReference>
<evidence type="ECO:0000256" key="10">
    <source>
        <dbReference type="ARBA" id="ARBA00023163"/>
    </source>
</evidence>
<evidence type="ECO:0000256" key="13">
    <source>
        <dbReference type="SAM" id="Phobius"/>
    </source>
</evidence>
<evidence type="ECO:0000259" key="16">
    <source>
        <dbReference type="PROSITE" id="PS50110"/>
    </source>
</evidence>
<dbReference type="PROSITE" id="PS50109">
    <property type="entry name" value="HIS_KIN"/>
    <property type="match status" value="1"/>
</dbReference>
<dbReference type="SMART" id="SM00387">
    <property type="entry name" value="HATPase_c"/>
    <property type="match status" value="1"/>
</dbReference>
<dbReference type="InterPro" id="IPR001789">
    <property type="entry name" value="Sig_transdc_resp-reg_receiver"/>
</dbReference>
<feature type="coiled-coil region" evidence="12">
    <location>
        <begin position="421"/>
        <end position="451"/>
    </location>
</feature>
<dbReference type="PROSITE" id="PS50110">
    <property type="entry name" value="RESPONSE_REGULATORY"/>
    <property type="match status" value="1"/>
</dbReference>
<keyword evidence="13" id="KW-0472">Membrane</keyword>
<dbReference type="EMBL" id="RAPY01000002">
    <property type="protein sequence ID" value="RKE52874.1"/>
    <property type="molecule type" value="Genomic_DNA"/>
</dbReference>
<evidence type="ECO:0000256" key="3">
    <source>
        <dbReference type="ARBA" id="ARBA00022553"/>
    </source>
</evidence>
<dbReference type="Gene3D" id="3.30.565.10">
    <property type="entry name" value="Histidine kinase-like ATPase, C-terminal domain"/>
    <property type="match status" value="1"/>
</dbReference>
<keyword evidence="6" id="KW-0418">Kinase</keyword>
<feature type="domain" description="HTH araC/xylS-type" evidence="14">
    <location>
        <begin position="814"/>
        <end position="912"/>
    </location>
</feature>
<dbReference type="PRINTS" id="PR00344">
    <property type="entry name" value="BCTRLSENSOR"/>
</dbReference>
<keyword evidence="8" id="KW-0902">Two-component regulatory system</keyword>
<dbReference type="InterPro" id="IPR005467">
    <property type="entry name" value="His_kinase_dom"/>
</dbReference>
<dbReference type="Gene3D" id="3.40.50.2300">
    <property type="match status" value="3"/>
</dbReference>
<dbReference type="AlphaFoldDB" id="A0A420B7Y6"/>
<evidence type="ECO:0000256" key="4">
    <source>
        <dbReference type="ARBA" id="ARBA00022679"/>
    </source>
</evidence>
<dbReference type="InterPro" id="IPR036890">
    <property type="entry name" value="HATPase_C_sf"/>
</dbReference>
<dbReference type="OrthoDB" id="9809670at2"/>
<keyword evidence="12" id="KW-0175">Coiled coil</keyword>
<dbReference type="PANTHER" id="PTHR43547:SF2">
    <property type="entry name" value="HYBRID SIGNAL TRANSDUCTION HISTIDINE KINASE C"/>
    <property type="match status" value="1"/>
</dbReference>
<dbReference type="Pfam" id="PF12833">
    <property type="entry name" value="HTH_18"/>
    <property type="match status" value="1"/>
</dbReference>
<dbReference type="GO" id="GO:0003700">
    <property type="term" value="F:DNA-binding transcription factor activity"/>
    <property type="evidence" value="ECO:0007669"/>
    <property type="project" value="InterPro"/>
</dbReference>
<dbReference type="SUPFAM" id="SSF52172">
    <property type="entry name" value="CheY-like"/>
    <property type="match status" value="1"/>
</dbReference>
<feature type="domain" description="Response regulatory" evidence="16">
    <location>
        <begin position="665"/>
        <end position="780"/>
    </location>
</feature>
<dbReference type="SMART" id="SM00388">
    <property type="entry name" value="HisKA"/>
    <property type="match status" value="1"/>
</dbReference>
<dbReference type="InterPro" id="IPR028082">
    <property type="entry name" value="Peripla_BP_I"/>
</dbReference>
<evidence type="ECO:0000313" key="18">
    <source>
        <dbReference type="Proteomes" id="UP000286246"/>
    </source>
</evidence>
<dbReference type="PROSITE" id="PS01124">
    <property type="entry name" value="HTH_ARAC_FAMILY_2"/>
    <property type="match status" value="1"/>
</dbReference>
<dbReference type="SMART" id="SM00342">
    <property type="entry name" value="HTH_ARAC"/>
    <property type="match status" value="1"/>
</dbReference>
<evidence type="ECO:0000256" key="5">
    <source>
        <dbReference type="ARBA" id="ARBA00022741"/>
    </source>
</evidence>
<keyword evidence="4" id="KW-0808">Transferase</keyword>
<dbReference type="Proteomes" id="UP000286246">
    <property type="component" value="Unassembled WGS sequence"/>
</dbReference>
<organism evidence="17 18">
    <name type="scientific">Sphingobacterium detergens</name>
    <dbReference type="NCBI Taxonomy" id="1145106"/>
    <lineage>
        <taxon>Bacteria</taxon>
        <taxon>Pseudomonadati</taxon>
        <taxon>Bacteroidota</taxon>
        <taxon>Sphingobacteriia</taxon>
        <taxon>Sphingobacteriales</taxon>
        <taxon>Sphingobacteriaceae</taxon>
        <taxon>Sphingobacterium</taxon>
    </lineage>
</organism>
<dbReference type="GO" id="GO:0005524">
    <property type="term" value="F:ATP binding"/>
    <property type="evidence" value="ECO:0007669"/>
    <property type="project" value="UniProtKB-KW"/>
</dbReference>
<dbReference type="InterPro" id="IPR018060">
    <property type="entry name" value="HTH_AraC"/>
</dbReference>
<reference evidence="17 18" key="1">
    <citation type="submission" date="2018-09" db="EMBL/GenBank/DDBJ databases">
        <title>Genomic Encyclopedia of Type Strains, Phase III (KMG-III): the genomes of soil and plant-associated and newly described type strains.</title>
        <authorList>
            <person name="Whitman W."/>
        </authorList>
    </citation>
    <scope>NUCLEOTIDE SEQUENCE [LARGE SCALE GENOMIC DNA]</scope>
    <source>
        <strain evidence="17 18">CECT 7938</strain>
    </source>
</reference>
<dbReference type="GO" id="GO:0043565">
    <property type="term" value="F:sequence-specific DNA binding"/>
    <property type="evidence" value="ECO:0007669"/>
    <property type="project" value="InterPro"/>
</dbReference>
<sequence length="916" mass="103171">MGKYTFYGIFVLLLFWGCQSANQKKKRVIAFSQCIGNDAWRQTMLEEMKRELSFNPDIEFLYRDAQGNNDVQIDQIRELTKAGIDLLIVSPNEAEPLTPIVDSVFQGKIPVIVTDRKTSSGQYNAYVGADNLAIGKLAGQYSQTILQGKGKIGLVTGLSGTSASIEREKGFMQSISAVSGMQVSAVIHGGWQKNTAYTEMRKHIAQMAQSDIIFTFNDQMAMGVKKALDEVELQKEIKIIGVDALPGPGNGLEQIMQGHMYASMLYPTGGTEAIRTALAIINNQQYRRENILATAVIDRTNAELLALQSQKIQQQQVDIDKRQEFITEQNRIYQNQKSVLNVLVVSLVLAVVFGGISIIVIKSNWEKNKHLEIQNGEILSQQKQIVEMNSQIQQAAEIKNNFFTNISHEFKTPLTLILAPIEDLEIRKDLSEDVREQLSRVKRSAKKLQRLVSDLIDIHRINKAKIKLQVSAVPIDPFIQQVINSFKPLLKKSRISISYINKSMLKEVWIDEYLMEQVLSNLLSNAIKHTASSGRIEISLEENSFKDYFYLRVLDNGLGIAPIDIEHIFDPFYQGTGSRSGSGIGLAYVKQIVELHHGQITASSKLGHGSIFTLRMPIGNTHYEQEEIITAVSGVKTIFKQQDFLDTEVKSSDKNLSFHSNKSKSIMIVEDDDEIRDYLRSILKNDYNLFLARDSHQASTLMKEHFPDLVLTDIMLPDGSGLDILKDIKTFYQTAHIPVILLSALANEETILEGSLLKADDYITKPFNAALLRARIANMLQSRHQLKEKYSSNVEQFDSPQSDTINESDRRFLNSFSAIVESKLSDQRLSVDDIAGELNLSRVQLYRKVKQLLDCSISEYIVERRLKKAKSLMADGLNINEIYSNVGFSSASYFASAFKKKYGLSPSTFKKELDRK</sequence>
<dbReference type="Pfam" id="PF00512">
    <property type="entry name" value="HisKA"/>
    <property type="match status" value="1"/>
</dbReference>
<dbReference type="SUPFAM" id="SSF46689">
    <property type="entry name" value="Homeodomain-like"/>
    <property type="match status" value="1"/>
</dbReference>
<evidence type="ECO:0000256" key="7">
    <source>
        <dbReference type="ARBA" id="ARBA00022840"/>
    </source>
</evidence>
<dbReference type="PANTHER" id="PTHR43547">
    <property type="entry name" value="TWO-COMPONENT HISTIDINE KINASE"/>
    <property type="match status" value="1"/>
</dbReference>
<evidence type="ECO:0000256" key="1">
    <source>
        <dbReference type="ARBA" id="ARBA00000085"/>
    </source>
</evidence>
<dbReference type="Pfam" id="PF02518">
    <property type="entry name" value="HATPase_c"/>
    <property type="match status" value="1"/>
</dbReference>
<keyword evidence="18" id="KW-1185">Reference proteome</keyword>
<evidence type="ECO:0000256" key="9">
    <source>
        <dbReference type="ARBA" id="ARBA00023015"/>
    </source>
</evidence>
<keyword evidence="10" id="KW-0804">Transcription</keyword>
<dbReference type="InterPro" id="IPR004358">
    <property type="entry name" value="Sig_transdc_His_kin-like_C"/>
</dbReference>
<comment type="caution">
    <text evidence="17">The sequence shown here is derived from an EMBL/GenBank/DDBJ whole genome shotgun (WGS) entry which is preliminary data.</text>
</comment>
<keyword evidence="13" id="KW-1133">Transmembrane helix</keyword>
<dbReference type="SUPFAM" id="SSF53822">
    <property type="entry name" value="Periplasmic binding protein-like I"/>
    <property type="match status" value="1"/>
</dbReference>
<dbReference type="CDD" id="cd06308">
    <property type="entry name" value="PBP1_sensor_kinase-like"/>
    <property type="match status" value="1"/>
</dbReference>
<feature type="domain" description="Histidine kinase" evidence="15">
    <location>
        <begin position="405"/>
        <end position="620"/>
    </location>
</feature>
<dbReference type="Gene3D" id="1.10.287.130">
    <property type="match status" value="1"/>
</dbReference>
<dbReference type="CDD" id="cd00082">
    <property type="entry name" value="HisKA"/>
    <property type="match status" value="1"/>
</dbReference>
<keyword evidence="3 11" id="KW-0597">Phosphoprotein</keyword>
<dbReference type="GO" id="GO:0000155">
    <property type="term" value="F:phosphorelay sensor kinase activity"/>
    <property type="evidence" value="ECO:0007669"/>
    <property type="project" value="InterPro"/>
</dbReference>
<keyword evidence="5" id="KW-0547">Nucleotide-binding</keyword>
<evidence type="ECO:0000256" key="2">
    <source>
        <dbReference type="ARBA" id="ARBA00012438"/>
    </source>
</evidence>
<feature type="transmembrane region" description="Helical" evidence="13">
    <location>
        <begin position="339"/>
        <end position="361"/>
    </location>
</feature>
<evidence type="ECO:0000313" key="17">
    <source>
        <dbReference type="EMBL" id="RKE52874.1"/>
    </source>
</evidence>
<evidence type="ECO:0000259" key="14">
    <source>
        <dbReference type="PROSITE" id="PS01124"/>
    </source>
</evidence>